<dbReference type="AlphaFoldDB" id="A0A8U0A900"/>
<keyword evidence="3" id="KW-1185">Reference proteome</keyword>
<dbReference type="InterPro" id="IPR058276">
    <property type="entry name" value="DUF7970"/>
</dbReference>
<dbReference type="Proteomes" id="UP000831768">
    <property type="component" value="Plasmid unnamed4"/>
</dbReference>
<proteinExistence type="predicted"/>
<evidence type="ECO:0000256" key="1">
    <source>
        <dbReference type="SAM" id="MobiDB-lite"/>
    </source>
</evidence>
<feature type="compositionally biased region" description="Polar residues" evidence="1">
    <location>
        <begin position="45"/>
        <end position="57"/>
    </location>
</feature>
<dbReference type="Pfam" id="PF25925">
    <property type="entry name" value="DUF7970"/>
    <property type="match status" value="1"/>
</dbReference>
<evidence type="ECO:0000313" key="3">
    <source>
        <dbReference type="Proteomes" id="UP000831768"/>
    </source>
</evidence>
<geneLocation type="plasmid" evidence="2 3">
    <name>unnamed4</name>
</geneLocation>
<dbReference type="KEGG" id="haad:MW046_18695"/>
<name>A0A8U0A900_9EURY</name>
<feature type="compositionally biased region" description="Polar residues" evidence="1">
    <location>
        <begin position="20"/>
        <end position="34"/>
    </location>
</feature>
<gene>
    <name evidence="2" type="ORF">MW046_18695</name>
</gene>
<sequence length="145" mass="16330">MGLKSGSRNAGLDDSEDSNKQSTDQEVDISTSEATESRETRSDTATDTTSESIGESKTGSRRPTIESLPYKLRREKVNEGREQVPYFLRKDVIESESELQETLEEQLGEDVYKSDYREAAMVVAQRNPELVAEVLREWGYDLNSA</sequence>
<feature type="region of interest" description="Disordered" evidence="1">
    <location>
        <begin position="1"/>
        <end position="69"/>
    </location>
</feature>
<organism evidence="2 3">
    <name type="scientific">Halocatena salina</name>
    <dbReference type="NCBI Taxonomy" id="2934340"/>
    <lineage>
        <taxon>Archaea</taxon>
        <taxon>Methanobacteriati</taxon>
        <taxon>Methanobacteriota</taxon>
        <taxon>Stenosarchaea group</taxon>
        <taxon>Halobacteria</taxon>
        <taxon>Halobacteriales</taxon>
        <taxon>Natronomonadaceae</taxon>
        <taxon>Halocatena</taxon>
    </lineage>
</organism>
<protein>
    <submittedName>
        <fullName evidence="2">Uncharacterized protein</fullName>
    </submittedName>
</protein>
<accession>A0A8U0A900</accession>
<keyword evidence="2" id="KW-0614">Plasmid</keyword>
<dbReference type="GeneID" id="71930120"/>
<evidence type="ECO:0000313" key="2">
    <source>
        <dbReference type="EMBL" id="UPM45306.1"/>
    </source>
</evidence>
<reference evidence="2" key="1">
    <citation type="submission" date="2022-04" db="EMBL/GenBank/DDBJ databases">
        <title>Halocatena sp. nov., isolated from a salt lake.</title>
        <authorList>
            <person name="Cui H.-L."/>
        </authorList>
    </citation>
    <scope>NUCLEOTIDE SEQUENCE</scope>
    <source>
        <strain evidence="2">AD-1</strain>
        <plasmid evidence="2">unnamed4</plasmid>
    </source>
</reference>
<feature type="compositionally biased region" description="Basic and acidic residues" evidence="1">
    <location>
        <begin position="35"/>
        <end position="44"/>
    </location>
</feature>
<dbReference type="RefSeq" id="WP_247995958.1">
    <property type="nucleotide sequence ID" value="NZ_CP096023.1"/>
</dbReference>
<dbReference type="EMBL" id="CP096023">
    <property type="protein sequence ID" value="UPM45306.1"/>
    <property type="molecule type" value="Genomic_DNA"/>
</dbReference>